<keyword evidence="7 9" id="KW-0694">RNA-binding</keyword>
<dbReference type="InterPro" id="IPR040017">
    <property type="entry name" value="XPOT"/>
</dbReference>
<reference evidence="13" key="1">
    <citation type="submission" date="2024-04" db="EMBL/GenBank/DDBJ databases">
        <authorList>
            <person name="Shaw F."/>
            <person name="Minotto A."/>
        </authorList>
    </citation>
    <scope>NUCLEOTIDE SEQUENCE [LARGE SCALE GENOMIC DNA]</scope>
</reference>
<protein>
    <recommendedName>
        <fullName evidence="3 9">Exportin-T</fullName>
    </recommendedName>
    <alternativeName>
        <fullName evidence="9">Exportin(tRNA)</fullName>
    </alternativeName>
    <alternativeName>
        <fullName evidence="9">tRNA exportin</fullName>
    </alternativeName>
</protein>
<evidence type="ECO:0000256" key="6">
    <source>
        <dbReference type="ARBA" id="ARBA00022555"/>
    </source>
</evidence>
<dbReference type="EMBL" id="OZ037952">
    <property type="protein sequence ID" value="CAL1716710.1"/>
    <property type="molecule type" value="Genomic_DNA"/>
</dbReference>
<dbReference type="InterPro" id="IPR011989">
    <property type="entry name" value="ARM-like"/>
</dbReference>
<comment type="similarity">
    <text evidence="2 9">Belongs to the exportin family.</text>
</comment>
<evidence type="ECO:0000256" key="1">
    <source>
        <dbReference type="ARBA" id="ARBA00004496"/>
    </source>
</evidence>
<evidence type="ECO:0000313" key="12">
    <source>
        <dbReference type="EMBL" id="CAL1716710.1"/>
    </source>
</evidence>
<keyword evidence="5 9" id="KW-0963">Cytoplasm</keyword>
<name>A0ABP1E9X6_9APHY</name>
<dbReference type="Gene3D" id="1.25.10.10">
    <property type="entry name" value="Leucine-rich Repeat Variant"/>
    <property type="match status" value="1"/>
</dbReference>
<comment type="subcellular location">
    <subcellularLocation>
        <location evidence="1 9">Cytoplasm</location>
    </subcellularLocation>
    <subcellularLocation>
        <location evidence="9">Nucleus</location>
    </subcellularLocation>
    <text evidence="9">Shuttles between the nucleus and the cytoplasm.</text>
</comment>
<dbReference type="PANTHER" id="PTHR15952">
    <property type="entry name" value="EXPORTIN-T/LOS1"/>
    <property type="match status" value="1"/>
</dbReference>
<accession>A0ABP1E9X6</accession>
<keyword evidence="8 9" id="KW-0539">Nucleus</keyword>
<dbReference type="InterPro" id="IPR045546">
    <property type="entry name" value="Exportin-T_C"/>
</dbReference>
<dbReference type="Pfam" id="PF08389">
    <property type="entry name" value="Xpo1"/>
    <property type="match status" value="1"/>
</dbReference>
<dbReference type="PANTHER" id="PTHR15952:SF11">
    <property type="entry name" value="EXPORTIN-T"/>
    <property type="match status" value="1"/>
</dbReference>
<keyword evidence="13" id="KW-1185">Reference proteome</keyword>
<evidence type="ECO:0000313" key="13">
    <source>
        <dbReference type="Proteomes" id="UP001497453"/>
    </source>
</evidence>
<evidence type="ECO:0000256" key="2">
    <source>
        <dbReference type="ARBA" id="ARBA00009466"/>
    </source>
</evidence>
<sequence>MDQDLGQLVQAILIASDPSSGVLHQQALEYLSNIQQNAANTWRLALTLFVERGPDGARKYPPAARFFALRVLDEFLDNRFEPLDPESFQTLQQALISYIQSEYLYGPAEANATFLRNKFSHTLTLFFLCTYLEQWPTFFADFFTLIRPPESTSQATFNPHISLLFFHIVLEISGEVADQMIKAARTYSSARQGRDTRVRDAVRERDAAAINEAVLTIVAEDVKRMSKLRKGDVTPTSKGELDQAIEVVDWGIRTFASYVGWIDINLTVTQTTVPLLFTLLSDPSLPIRLATSVALTRIVSKGLKEATDKLQLIKVLSLGQVLDALETKTRAEQAVRGSEVDEGEESYREALGRLLNVLGLELSKLVDEAPLEDVRNEALQMLNQILPVMLRFMADEYDDTCSTVFPLLQNLLGRYKRMRKTSSEPLDEQKRSFLTSLLRVILEKLKWEEDADPEDMDEEEKAEFDELRKDLRTFMDAALVIDQNLVTNALSNLALNTLNAYRNGVTVKWHDAELAVYIVFIFGEINKSRYTGVYSTFGLYVHLGDTLAGGKGRTAFCQTPIVVAREKRKETDYSEYPLTKHGEMLYALVESGISGYPHKTVTMQFFETVARYGDFFKVRKECIVPTLQAMVDNRGLHNQDSKLRSRVYYLFHRFIKEDRNEISVDLAGSLLESIRDLLSIQVELPEVEDQEHDILSEAVNNPGSFDAQLYLFETVGTLVSLFYRTPEQCGALLQSVVKPLLDELSVNLQAVKGPSDVLPILKVHHIIMALGNIAKGFPDFPSPLPEGYVLPPLDVFNQAAQAILVCLEAMNIFRVVRDATRFAFARIFATTGPNITHLIPPLMANLLAHFEPSELIDFMNFIGLLIHKLQNDMFDVLDQLIGPLSSHIDALLSQPVTGTDDQLTHVDTKRAYLNLLNNIMVAKLYDVFTSPRNKGQLEALFTNVQRFAEDLTDTSSQRSAFQFLNRSVTAWVIPVDAGSSAQAPTQGIPGFERFVYERLVPIAFSVLSSPQFNLKDGQMLVVLHEIGNFLQTVSKTRDQEAFEFFTTAFLPAQGWPQDAALEFASKLRELDGKTFKKYLADFVRASRPSS</sequence>
<organism evidence="12 13">
    <name type="scientific">Somion occarium</name>
    <dbReference type="NCBI Taxonomy" id="3059160"/>
    <lineage>
        <taxon>Eukaryota</taxon>
        <taxon>Fungi</taxon>
        <taxon>Dikarya</taxon>
        <taxon>Basidiomycota</taxon>
        <taxon>Agaricomycotina</taxon>
        <taxon>Agaricomycetes</taxon>
        <taxon>Polyporales</taxon>
        <taxon>Cerrenaceae</taxon>
        <taxon>Somion</taxon>
    </lineage>
</organism>
<evidence type="ECO:0000256" key="9">
    <source>
        <dbReference type="RuleBase" id="RU366037"/>
    </source>
</evidence>
<keyword evidence="6 9" id="KW-0820">tRNA-binding</keyword>
<evidence type="ECO:0000259" key="11">
    <source>
        <dbReference type="Pfam" id="PF19282"/>
    </source>
</evidence>
<dbReference type="Pfam" id="PF19282">
    <property type="entry name" value="Exportin-T"/>
    <property type="match status" value="2"/>
</dbReference>
<comment type="function">
    <text evidence="9">tRNA nucleus export receptor which facilitates tRNA translocation across the nuclear pore complex.</text>
</comment>
<evidence type="ECO:0000256" key="7">
    <source>
        <dbReference type="ARBA" id="ARBA00022884"/>
    </source>
</evidence>
<dbReference type="InterPro" id="IPR013598">
    <property type="entry name" value="Exportin-1/Importin-b-like"/>
</dbReference>
<feature type="domain" description="Exportin-T C-terminal" evidence="11">
    <location>
        <begin position="373"/>
        <end position="527"/>
    </location>
</feature>
<dbReference type="InterPro" id="IPR016024">
    <property type="entry name" value="ARM-type_fold"/>
</dbReference>
<feature type="domain" description="Exportin-1/Importin-beta-like" evidence="10">
    <location>
        <begin position="113"/>
        <end position="285"/>
    </location>
</feature>
<proteinExistence type="inferred from homology"/>
<dbReference type="SUPFAM" id="SSF48371">
    <property type="entry name" value="ARM repeat"/>
    <property type="match status" value="1"/>
</dbReference>
<feature type="domain" description="Exportin-T C-terminal" evidence="11">
    <location>
        <begin position="577"/>
        <end position="1084"/>
    </location>
</feature>
<dbReference type="Proteomes" id="UP001497453">
    <property type="component" value="Chromosome 9"/>
</dbReference>
<evidence type="ECO:0000256" key="3">
    <source>
        <dbReference type="ARBA" id="ARBA00018928"/>
    </source>
</evidence>
<keyword evidence="4 9" id="KW-0813">Transport</keyword>
<evidence type="ECO:0000259" key="10">
    <source>
        <dbReference type="Pfam" id="PF08389"/>
    </source>
</evidence>
<evidence type="ECO:0000256" key="8">
    <source>
        <dbReference type="ARBA" id="ARBA00023242"/>
    </source>
</evidence>
<evidence type="ECO:0000256" key="4">
    <source>
        <dbReference type="ARBA" id="ARBA00022448"/>
    </source>
</evidence>
<evidence type="ECO:0000256" key="5">
    <source>
        <dbReference type="ARBA" id="ARBA00022490"/>
    </source>
</evidence>
<gene>
    <name evidence="12" type="ORF">GFSPODELE1_LOCUS10881</name>
</gene>